<evidence type="ECO:0008006" key="3">
    <source>
        <dbReference type="Google" id="ProtNLM"/>
    </source>
</evidence>
<gene>
    <name evidence="1" type="ORF">CX676_16160</name>
</gene>
<organism evidence="1 2">
    <name type="scientific">Paracoccus zhejiangensis</name>
    <dbReference type="NCBI Taxonomy" id="1077935"/>
    <lineage>
        <taxon>Bacteria</taxon>
        <taxon>Pseudomonadati</taxon>
        <taxon>Pseudomonadota</taxon>
        <taxon>Alphaproteobacteria</taxon>
        <taxon>Rhodobacterales</taxon>
        <taxon>Paracoccaceae</taxon>
        <taxon>Paracoccus</taxon>
    </lineage>
</organism>
<reference evidence="1 2" key="1">
    <citation type="journal article" date="2013" name="Antonie Van Leeuwenhoek">
        <title>Paracoccus zhejiangensis sp. nov., isolated from activated sludge in wastewater-treatment system.</title>
        <authorList>
            <person name="Wu Z.G."/>
            <person name="Zhang D.F."/>
            <person name="Liu Y.L."/>
            <person name="Wang F."/>
            <person name="Jiang X."/>
            <person name="Li C."/>
            <person name="Li S.P."/>
            <person name="Hong Q."/>
            <person name="Li W.J."/>
        </authorList>
    </citation>
    <scope>NUCLEOTIDE SEQUENCE [LARGE SCALE GENOMIC DNA]</scope>
    <source>
        <strain evidence="1 2">J6</strain>
    </source>
</reference>
<evidence type="ECO:0000313" key="1">
    <source>
        <dbReference type="EMBL" id="AUH65503.1"/>
    </source>
</evidence>
<accession>A0A2H5F1U5</accession>
<evidence type="ECO:0000313" key="2">
    <source>
        <dbReference type="Proteomes" id="UP000234530"/>
    </source>
</evidence>
<dbReference type="InterPro" id="IPR036255">
    <property type="entry name" value="YgfB-like_sf"/>
</dbReference>
<dbReference type="SUPFAM" id="SSF101327">
    <property type="entry name" value="YgfB-like"/>
    <property type="match status" value="1"/>
</dbReference>
<dbReference type="EMBL" id="CP025430">
    <property type="protein sequence ID" value="AUH65503.1"/>
    <property type="molecule type" value="Genomic_DNA"/>
</dbReference>
<dbReference type="Proteomes" id="UP000234530">
    <property type="component" value="Chromosome"/>
</dbReference>
<dbReference type="OrthoDB" id="7647056at2"/>
<dbReference type="KEGG" id="pzh:CX676_16160"/>
<dbReference type="RefSeq" id="WP_101753493.1">
    <property type="nucleotide sequence ID" value="NZ_CP025430.1"/>
</dbReference>
<proteinExistence type="predicted"/>
<dbReference type="InterPro" id="IPR011978">
    <property type="entry name" value="YgfB-like"/>
</dbReference>
<sequence length="706" mass="76007">MAEGQIETAIAELARLQDDDSARREVLDRASFTMLHRPALGGRLVAKLCATEESAPELEPLTELLASALDAARMARENRKKRGDTFLEAVTDAVELASGQGRLSPFHRLLLASAWTRSGLPAPASLEVSSADMMRAAPGPAPQDRVAAEAALEDLFRSLIEQTEGDALALHAALTETFPAMPSAMRQHVIAWSVGRSEPIHARLACFWLLDPAAPVRAAAAQALGERAAAGTLSQEIASKMVILRSWMPQDEARASVDEALKLAMRSGLATGASAKPWIIHSVMATLPDGGGAQSVMIALQSGGSRKTAMLLFKQGHGVKDAYAVPCTSASEQKALISRISQETGSVKVPLNWLEGSLAMALADGLAAGLPPAPGIIEVSELCGLDKLRPEAVTTEAMISALPASERIRDLSAQARGKLINASEGWWDRHEIVQSWFEESDHAHEVLEGRHSPRALDSALWRWLETRRDFWARLVGRAADVLAAADHPDANSFTATAIALLEGRDLNKIPVMADVHDQTIEAWLFDDPNVDQDTTLEEWVEEAEAEAPKPERKGELARLVKGSAITADWIDGFLMSATIAPKVIAPNRWLPEILGSAIGNLTSDSIQRFADLILMRANACLDQAKEAAEFSAAMSARSQMAMRDWAAGFSYACGHFRSSWPAKSTGPDDRAMMQRVADAMATGFSAAEVKALSQWIAARHNRNCGS</sequence>
<dbReference type="AlphaFoldDB" id="A0A2H5F1U5"/>
<protein>
    <recommendedName>
        <fullName evidence="3">YecA family protein</fullName>
    </recommendedName>
</protein>
<dbReference type="Pfam" id="PF03695">
    <property type="entry name" value="UPF0149"/>
    <property type="match status" value="1"/>
</dbReference>
<keyword evidence="2" id="KW-1185">Reference proteome</keyword>
<name>A0A2H5F1U5_9RHOB</name>